<comment type="caution">
    <text evidence="3">The sequence shown here is derived from an EMBL/GenBank/DDBJ whole genome shotgun (WGS) entry which is preliminary data.</text>
</comment>
<keyword evidence="1" id="KW-0812">Transmembrane</keyword>
<dbReference type="AlphaFoldDB" id="A0AAW2SSV7"/>
<feature type="transmembrane region" description="Helical" evidence="1">
    <location>
        <begin position="138"/>
        <end position="160"/>
    </location>
</feature>
<sequence length="221" mass="24551">MYIEKAILHAGGCPSQIATTNVQTSSSSNSSLDSISQVQDWLKEMRSGIIVMASVFVALSFEVALTPPGGMWSDWGQNGATSNASTNVPIAHQPGKPILYDLDRKLFKKLMEFNRATFFYSIATIILTIQPFTPQSSLLILFVLYVAILTLVCMVTEFLYMDSLLTGKSFNIPVSSQESRSTSTTPFLPEEIELIEKTSSPRYRKFIAKFKSLVRKINAML</sequence>
<dbReference type="EMBL" id="JACGWN010000016">
    <property type="protein sequence ID" value="KAL0394741.1"/>
    <property type="molecule type" value="Genomic_DNA"/>
</dbReference>
<keyword evidence="1" id="KW-1133">Transmembrane helix</keyword>
<evidence type="ECO:0000259" key="2">
    <source>
        <dbReference type="Pfam" id="PF13962"/>
    </source>
</evidence>
<protein>
    <recommendedName>
        <fullName evidence="2">PGG domain-containing protein</fullName>
    </recommendedName>
</protein>
<name>A0AAW2SSV7_9LAMI</name>
<keyword evidence="1" id="KW-0472">Membrane</keyword>
<feature type="domain" description="PGG" evidence="2">
    <location>
        <begin position="40"/>
        <end position="158"/>
    </location>
</feature>
<evidence type="ECO:0000256" key="1">
    <source>
        <dbReference type="SAM" id="Phobius"/>
    </source>
</evidence>
<evidence type="ECO:0000313" key="3">
    <source>
        <dbReference type="EMBL" id="KAL0394741.1"/>
    </source>
</evidence>
<feature type="transmembrane region" description="Helical" evidence="1">
    <location>
        <begin position="113"/>
        <end position="132"/>
    </location>
</feature>
<accession>A0AAW2SSV7</accession>
<reference evidence="3" key="1">
    <citation type="submission" date="2020-06" db="EMBL/GenBank/DDBJ databases">
        <authorList>
            <person name="Li T."/>
            <person name="Hu X."/>
            <person name="Zhang T."/>
            <person name="Song X."/>
            <person name="Zhang H."/>
            <person name="Dai N."/>
            <person name="Sheng W."/>
            <person name="Hou X."/>
            <person name="Wei L."/>
        </authorList>
    </citation>
    <scope>NUCLEOTIDE SEQUENCE</scope>
    <source>
        <strain evidence="3">KEN1</strain>
        <tissue evidence="3">Leaf</tissue>
    </source>
</reference>
<dbReference type="InterPro" id="IPR026961">
    <property type="entry name" value="PGG_dom"/>
</dbReference>
<gene>
    <name evidence="3" type="ORF">Slati_4440300</name>
</gene>
<dbReference type="Pfam" id="PF13962">
    <property type="entry name" value="PGG"/>
    <property type="match status" value="1"/>
</dbReference>
<organism evidence="3">
    <name type="scientific">Sesamum latifolium</name>
    <dbReference type="NCBI Taxonomy" id="2727402"/>
    <lineage>
        <taxon>Eukaryota</taxon>
        <taxon>Viridiplantae</taxon>
        <taxon>Streptophyta</taxon>
        <taxon>Embryophyta</taxon>
        <taxon>Tracheophyta</taxon>
        <taxon>Spermatophyta</taxon>
        <taxon>Magnoliopsida</taxon>
        <taxon>eudicotyledons</taxon>
        <taxon>Gunneridae</taxon>
        <taxon>Pentapetalae</taxon>
        <taxon>asterids</taxon>
        <taxon>lamiids</taxon>
        <taxon>Lamiales</taxon>
        <taxon>Pedaliaceae</taxon>
        <taxon>Sesamum</taxon>
    </lineage>
</organism>
<proteinExistence type="predicted"/>
<reference evidence="3" key="2">
    <citation type="journal article" date="2024" name="Plant">
        <title>Genomic evolution and insights into agronomic trait innovations of Sesamum species.</title>
        <authorList>
            <person name="Miao H."/>
            <person name="Wang L."/>
            <person name="Qu L."/>
            <person name="Liu H."/>
            <person name="Sun Y."/>
            <person name="Le M."/>
            <person name="Wang Q."/>
            <person name="Wei S."/>
            <person name="Zheng Y."/>
            <person name="Lin W."/>
            <person name="Duan Y."/>
            <person name="Cao H."/>
            <person name="Xiong S."/>
            <person name="Wang X."/>
            <person name="Wei L."/>
            <person name="Li C."/>
            <person name="Ma Q."/>
            <person name="Ju M."/>
            <person name="Zhao R."/>
            <person name="Li G."/>
            <person name="Mu C."/>
            <person name="Tian Q."/>
            <person name="Mei H."/>
            <person name="Zhang T."/>
            <person name="Gao T."/>
            <person name="Zhang H."/>
        </authorList>
    </citation>
    <scope>NUCLEOTIDE SEQUENCE</scope>
    <source>
        <strain evidence="3">KEN1</strain>
    </source>
</reference>